<dbReference type="GO" id="GO:0005886">
    <property type="term" value="C:plasma membrane"/>
    <property type="evidence" value="ECO:0007669"/>
    <property type="project" value="UniProtKB-SubCell"/>
</dbReference>
<organism evidence="8 9">
    <name type="scientific">Pannonibacter phragmitetus</name>
    <dbReference type="NCBI Taxonomy" id="121719"/>
    <lineage>
        <taxon>Bacteria</taxon>
        <taxon>Pseudomonadati</taxon>
        <taxon>Pseudomonadota</taxon>
        <taxon>Alphaproteobacteria</taxon>
        <taxon>Hyphomicrobiales</taxon>
        <taxon>Stappiaceae</taxon>
        <taxon>Pannonibacter</taxon>
    </lineage>
</organism>
<dbReference type="SUPFAM" id="SSF52540">
    <property type="entry name" value="P-loop containing nucleoside triphosphate hydrolases"/>
    <property type="match status" value="1"/>
</dbReference>
<dbReference type="InterPro" id="IPR003688">
    <property type="entry name" value="TraG/VirD4"/>
</dbReference>
<evidence type="ECO:0008006" key="10">
    <source>
        <dbReference type="Google" id="ProtNLM"/>
    </source>
</evidence>
<comment type="subcellular location">
    <subcellularLocation>
        <location evidence="1">Cell membrane</location>
        <topology evidence="1">Multi-pass membrane protein</topology>
    </subcellularLocation>
</comment>
<protein>
    <recommendedName>
        <fullName evidence="10">Conjugal transfer protein TraG</fullName>
    </recommendedName>
</protein>
<dbReference type="InterPro" id="IPR027417">
    <property type="entry name" value="P-loop_NTPase"/>
</dbReference>
<dbReference type="Proteomes" id="UP000064921">
    <property type="component" value="Chromosome"/>
</dbReference>
<keyword evidence="6 7" id="KW-0472">Membrane</keyword>
<dbReference type="Gene3D" id="3.40.50.300">
    <property type="entry name" value="P-loop containing nucleotide triphosphate hydrolases"/>
    <property type="match status" value="1"/>
</dbReference>
<dbReference type="STRING" id="121719.APZ00_10285"/>
<evidence type="ECO:0000256" key="7">
    <source>
        <dbReference type="SAM" id="Phobius"/>
    </source>
</evidence>
<evidence type="ECO:0000256" key="2">
    <source>
        <dbReference type="ARBA" id="ARBA00008806"/>
    </source>
</evidence>
<evidence type="ECO:0000313" key="8">
    <source>
        <dbReference type="EMBL" id="ALV27398.1"/>
    </source>
</evidence>
<evidence type="ECO:0000256" key="1">
    <source>
        <dbReference type="ARBA" id="ARBA00004651"/>
    </source>
</evidence>
<keyword evidence="9" id="KW-1185">Reference proteome</keyword>
<accession>A0A0U3P1D3</accession>
<dbReference type="PANTHER" id="PTHR37937:SF1">
    <property type="entry name" value="CONJUGATIVE TRANSFER: DNA TRANSPORT"/>
    <property type="match status" value="1"/>
</dbReference>
<evidence type="ECO:0000256" key="5">
    <source>
        <dbReference type="ARBA" id="ARBA00022989"/>
    </source>
</evidence>
<evidence type="ECO:0000256" key="3">
    <source>
        <dbReference type="ARBA" id="ARBA00022475"/>
    </source>
</evidence>
<feature type="transmembrane region" description="Helical" evidence="7">
    <location>
        <begin position="44"/>
        <end position="64"/>
    </location>
</feature>
<evidence type="ECO:0000256" key="4">
    <source>
        <dbReference type="ARBA" id="ARBA00022692"/>
    </source>
</evidence>
<dbReference type="KEGG" id="pphr:APZ00_10285"/>
<comment type="similarity">
    <text evidence="2">Belongs to the VirD4/TraG family.</text>
</comment>
<proteinExistence type="inferred from homology"/>
<evidence type="ECO:0000313" key="9">
    <source>
        <dbReference type="Proteomes" id="UP000064921"/>
    </source>
</evidence>
<dbReference type="EMBL" id="CP013068">
    <property type="protein sequence ID" value="ALV27398.1"/>
    <property type="molecule type" value="Genomic_DNA"/>
</dbReference>
<dbReference type="CDD" id="cd01127">
    <property type="entry name" value="TrwB_TraG_TraD_VirD4"/>
    <property type="match status" value="2"/>
</dbReference>
<reference evidence="8 9" key="1">
    <citation type="submission" date="2015-10" db="EMBL/GenBank/DDBJ databases">
        <title>The world's first case of liver abscess caused by Pannonibacter phragmitetus.</title>
        <authorList>
            <person name="Ming D."/>
            <person name="Wang M."/>
            <person name="Zhou Y."/>
            <person name="Jiang T."/>
            <person name="Hu S."/>
        </authorList>
    </citation>
    <scope>NUCLEOTIDE SEQUENCE [LARGE SCALE GENOMIC DNA]</scope>
    <source>
        <strain evidence="8 9">31801</strain>
    </source>
</reference>
<feature type="transmembrane region" description="Helical" evidence="7">
    <location>
        <begin position="12"/>
        <end position="32"/>
    </location>
</feature>
<name>A0A0U3P1D3_9HYPH</name>
<gene>
    <name evidence="8" type="ORF">APZ00_10285</name>
</gene>
<sequence length="531" mass="59212">MGHLRLLWRLVRLVLVELPICLLIAALIWSIIDNLTYGTDRLLVLGSAGVVAFAAILFFAYRLFRRPSDAHGTAAFATPADIGRAGLRSRGVILGKKGGRFVRFDRPGHLLTFAPTRSGKGVGVVIPNLLDHPGSVVVTDIKGENYRITARYRGTLGPVHAFAPFDPDIESACYNPVEFIRTGTVNDVDDARLIAEMIVAPENHEPNHWEREARVLVTGLLLHIAHDLPSGRRNLRELRVLLMRSREGFDGVLAGMADAKHPIVQRIAQGFSQKEDKERSAVISTAQTRTEVFDSPQLGAITSRSTFRLEDLKNGVMSVFLIIPPEYVSVYQPFLRLMVGLTTAAMTRNKRIPRHPVLFLLDELPALGPMRPIEDGIGYLAGYGAHLWLFVQDLDQLQKTYRKWRSMIANCAVRQAFNVQDDETALLLSLMLGQRTVKVSSGGKSGRFPWLGLASNYSEQQSEIGRPLLAPSEIMLLPESCQLLFVQGCRPILAQKLRYFEERAFKGRWTPWRMEAAEDDPGALISADMMK</sequence>
<dbReference type="PANTHER" id="PTHR37937">
    <property type="entry name" value="CONJUGATIVE TRANSFER: DNA TRANSPORT"/>
    <property type="match status" value="1"/>
</dbReference>
<keyword evidence="5 7" id="KW-1133">Transmembrane helix</keyword>
<evidence type="ECO:0000256" key="6">
    <source>
        <dbReference type="ARBA" id="ARBA00023136"/>
    </source>
</evidence>
<dbReference type="RefSeq" id="WP_058898877.1">
    <property type="nucleotide sequence ID" value="NZ_CP013068.1"/>
</dbReference>
<keyword evidence="4 7" id="KW-0812">Transmembrane</keyword>
<dbReference type="Pfam" id="PF02534">
    <property type="entry name" value="T4SS-DNA_transf"/>
    <property type="match status" value="1"/>
</dbReference>
<keyword evidence="3" id="KW-1003">Cell membrane</keyword>
<dbReference type="AlphaFoldDB" id="A0A0U3P1D3"/>
<dbReference type="InterPro" id="IPR051539">
    <property type="entry name" value="T4SS-coupling_protein"/>
</dbReference>